<gene>
    <name evidence="1" type="ORF">RIB2604_02501770</name>
</gene>
<organism evidence="1 2">
    <name type="scientific">Aspergillus kawachii</name>
    <name type="common">White koji mold</name>
    <name type="synonym">Aspergillus awamori var. kawachi</name>
    <dbReference type="NCBI Taxonomy" id="1069201"/>
    <lineage>
        <taxon>Eukaryota</taxon>
        <taxon>Fungi</taxon>
        <taxon>Dikarya</taxon>
        <taxon>Ascomycota</taxon>
        <taxon>Pezizomycotina</taxon>
        <taxon>Eurotiomycetes</taxon>
        <taxon>Eurotiomycetidae</taxon>
        <taxon>Eurotiales</taxon>
        <taxon>Aspergillaceae</taxon>
        <taxon>Aspergillus</taxon>
        <taxon>Aspergillus subgen. Circumdati</taxon>
    </lineage>
</organism>
<protein>
    <submittedName>
        <fullName evidence="1">Polyketide synthase</fullName>
    </submittedName>
</protein>
<comment type="caution">
    <text evidence="1">The sequence shown here is derived from an EMBL/GenBank/DDBJ whole genome shotgun (WGS) entry which is preliminary data.</text>
</comment>
<sequence length="64" mass="7298">MDSASEHKLVTWLLMGHLNDGLRTQEESQYISDGVEYNKEERHSIVVTSTSYPSDAVGWQRTTL</sequence>
<dbReference type="AlphaFoldDB" id="A0A146FSJ3"/>
<evidence type="ECO:0000313" key="1">
    <source>
        <dbReference type="EMBL" id="GAT28102.1"/>
    </source>
</evidence>
<name>A0A146FSJ3_ASPKA</name>
<proteinExistence type="predicted"/>
<reference evidence="1 2" key="1">
    <citation type="journal article" date="2016" name="DNA Res.">
        <title>Genome sequence of Aspergillus luchuensis NBRC 4314.</title>
        <authorList>
            <person name="Yamada O."/>
            <person name="Machida M."/>
            <person name="Hosoyama A."/>
            <person name="Goto M."/>
            <person name="Takahashi T."/>
            <person name="Futagami T."/>
            <person name="Yamagata Y."/>
            <person name="Takeuchi M."/>
            <person name="Kobayashi T."/>
            <person name="Koike H."/>
            <person name="Abe K."/>
            <person name="Asai K."/>
            <person name="Arita M."/>
            <person name="Fujita N."/>
            <person name="Fukuda K."/>
            <person name="Higa K."/>
            <person name="Horikawa H."/>
            <person name="Ishikawa T."/>
            <person name="Jinno K."/>
            <person name="Kato Y."/>
            <person name="Kirimura K."/>
            <person name="Mizutani O."/>
            <person name="Nakasone K."/>
            <person name="Sano M."/>
            <person name="Shiraishi Y."/>
            <person name="Tsukahara M."/>
            <person name="Gomi K."/>
        </authorList>
    </citation>
    <scope>NUCLEOTIDE SEQUENCE [LARGE SCALE GENOMIC DNA]</scope>
    <source>
        <strain evidence="1 2">RIB 2604</strain>
    </source>
</reference>
<dbReference type="EMBL" id="BCWF01000024">
    <property type="protein sequence ID" value="GAT28102.1"/>
    <property type="molecule type" value="Genomic_DNA"/>
</dbReference>
<evidence type="ECO:0000313" key="2">
    <source>
        <dbReference type="Proteomes" id="UP000075230"/>
    </source>
</evidence>
<reference evidence="2" key="2">
    <citation type="submission" date="2016-02" db="EMBL/GenBank/DDBJ databases">
        <title>Genome sequencing of Aspergillus luchuensis NBRC 4314.</title>
        <authorList>
            <person name="Yamada O."/>
        </authorList>
    </citation>
    <scope>NUCLEOTIDE SEQUENCE [LARGE SCALE GENOMIC DNA]</scope>
    <source>
        <strain evidence="2">RIB 2604</strain>
    </source>
</reference>
<dbReference type="Proteomes" id="UP000075230">
    <property type="component" value="Unassembled WGS sequence"/>
</dbReference>
<accession>A0A146FSJ3</accession>